<dbReference type="AlphaFoldDB" id="A0A8T2MLB8"/>
<reference evidence="3 4" key="1">
    <citation type="submission" date="2021-07" db="EMBL/GenBank/DDBJ databases">
        <authorList>
            <person name="Imarazene B."/>
            <person name="Zahm M."/>
            <person name="Klopp C."/>
            <person name="Cabau C."/>
            <person name="Beille S."/>
            <person name="Jouanno E."/>
            <person name="Castinel A."/>
            <person name="Lluch J."/>
            <person name="Gil L."/>
            <person name="Kuchtly C."/>
            <person name="Lopez Roques C."/>
            <person name="Donnadieu C."/>
            <person name="Parrinello H."/>
            <person name="Journot L."/>
            <person name="Du K."/>
            <person name="Schartl M."/>
            <person name="Retaux S."/>
            <person name="Guiguen Y."/>
        </authorList>
    </citation>
    <scope>NUCLEOTIDE SEQUENCE [LARGE SCALE GENOMIC DNA]</scope>
    <source>
        <strain evidence="3">Pach_M1</strain>
        <tissue evidence="3">Testis</tissue>
    </source>
</reference>
<dbReference type="PANTHER" id="PTHR44086">
    <property type="entry name" value="THIOSULFATE SULFURTRANSFERASE RDL2, MITOCHONDRIAL-RELATED"/>
    <property type="match status" value="1"/>
</dbReference>
<evidence type="ECO:0000313" key="3">
    <source>
        <dbReference type="EMBL" id="KAG9281531.1"/>
    </source>
</evidence>
<sequence>MLLVLLLVVGLSGSGSGSDLCSGKVDGSCEEGNFYKEPSGSGAVVSYDELKQMLGSGDVQLFDVREPDEFEDGSISSATNIPLGEVERAFTLTPDQFRELYRVSMPTKSHLNFILYCQRGRRSLSALQKIHRLGYSRARHYAGGYGEWVEMESQ</sequence>
<dbReference type="SUPFAM" id="SSF52821">
    <property type="entry name" value="Rhodanese/Cell cycle control phosphatase"/>
    <property type="match status" value="1"/>
</dbReference>
<dbReference type="Gene3D" id="3.40.250.10">
    <property type="entry name" value="Rhodanese-like domain"/>
    <property type="match status" value="1"/>
</dbReference>
<dbReference type="InterPro" id="IPR036873">
    <property type="entry name" value="Rhodanese-like_dom_sf"/>
</dbReference>
<feature type="chain" id="PRO_5035946065" evidence="1">
    <location>
        <begin position="18"/>
        <end position="154"/>
    </location>
</feature>
<proteinExistence type="predicted"/>
<protein>
    <submittedName>
        <fullName evidence="3">Thiosulfate:glutathione sulfurtransferase-like</fullName>
    </submittedName>
</protein>
<dbReference type="Pfam" id="PF00581">
    <property type="entry name" value="Rhodanese"/>
    <property type="match status" value="1"/>
</dbReference>
<keyword evidence="1" id="KW-0732">Signal</keyword>
<accession>A0A8T2MLB8</accession>
<organism evidence="3 4">
    <name type="scientific">Astyanax mexicanus</name>
    <name type="common">Blind cave fish</name>
    <name type="synonym">Astyanax fasciatus mexicanus</name>
    <dbReference type="NCBI Taxonomy" id="7994"/>
    <lineage>
        <taxon>Eukaryota</taxon>
        <taxon>Metazoa</taxon>
        <taxon>Chordata</taxon>
        <taxon>Craniata</taxon>
        <taxon>Vertebrata</taxon>
        <taxon>Euteleostomi</taxon>
        <taxon>Actinopterygii</taxon>
        <taxon>Neopterygii</taxon>
        <taxon>Teleostei</taxon>
        <taxon>Ostariophysi</taxon>
        <taxon>Characiformes</taxon>
        <taxon>Characoidei</taxon>
        <taxon>Acestrorhamphidae</taxon>
        <taxon>Acestrorhamphinae</taxon>
        <taxon>Astyanax</taxon>
    </lineage>
</organism>
<feature type="signal peptide" evidence="1">
    <location>
        <begin position="1"/>
        <end position="17"/>
    </location>
</feature>
<dbReference type="PANTHER" id="PTHR44086:SF4">
    <property type="entry name" value="THIOSULFATE SULFURTRANSFERASE_RHODANESE-LIKE DOMAIN-CONTAINING PROTEIN 1-RELATED"/>
    <property type="match status" value="1"/>
</dbReference>
<evidence type="ECO:0000256" key="1">
    <source>
        <dbReference type="SAM" id="SignalP"/>
    </source>
</evidence>
<dbReference type="PROSITE" id="PS50206">
    <property type="entry name" value="RHODANESE_3"/>
    <property type="match status" value="1"/>
</dbReference>
<dbReference type="EMBL" id="JAICCE010000001">
    <property type="protein sequence ID" value="KAG9281531.1"/>
    <property type="molecule type" value="Genomic_DNA"/>
</dbReference>
<evidence type="ECO:0000313" key="4">
    <source>
        <dbReference type="Proteomes" id="UP000752171"/>
    </source>
</evidence>
<gene>
    <name evidence="3" type="primary">TSTD1</name>
    <name evidence="3" type="ORF">AMEX_G48</name>
</gene>
<name>A0A8T2MLB8_ASTMX</name>
<dbReference type="OrthoDB" id="566238at2759"/>
<dbReference type="Proteomes" id="UP000752171">
    <property type="component" value="Unassembled WGS sequence"/>
</dbReference>
<evidence type="ECO:0000259" key="2">
    <source>
        <dbReference type="PROSITE" id="PS50206"/>
    </source>
</evidence>
<comment type="caution">
    <text evidence="3">The sequence shown here is derived from an EMBL/GenBank/DDBJ whole genome shotgun (WGS) entry which is preliminary data.</text>
</comment>
<feature type="domain" description="Rhodanese" evidence="2">
    <location>
        <begin position="55"/>
        <end position="153"/>
    </location>
</feature>
<dbReference type="InterPro" id="IPR001763">
    <property type="entry name" value="Rhodanese-like_dom"/>
</dbReference>
<dbReference type="SMART" id="SM00450">
    <property type="entry name" value="RHOD"/>
    <property type="match status" value="1"/>
</dbReference>